<gene>
    <name evidence="1" type="ORF">A3B50_02775</name>
</gene>
<dbReference type="EMBL" id="MGAQ01000006">
    <property type="protein sequence ID" value="OGK51064.1"/>
    <property type="molecule type" value="Genomic_DNA"/>
</dbReference>
<proteinExistence type="predicted"/>
<dbReference type="Proteomes" id="UP000178558">
    <property type="component" value="Unassembled WGS sequence"/>
</dbReference>
<name>A0A1F7J613_9BACT</name>
<comment type="caution">
    <text evidence="1">The sequence shown here is derived from an EMBL/GenBank/DDBJ whole genome shotgun (WGS) entry which is preliminary data.</text>
</comment>
<evidence type="ECO:0000313" key="1">
    <source>
        <dbReference type="EMBL" id="OGK51064.1"/>
    </source>
</evidence>
<protein>
    <submittedName>
        <fullName evidence="1">Uncharacterized protein</fullName>
    </submittedName>
</protein>
<organism evidence="1 2">
    <name type="scientific">Candidatus Roizmanbacteria bacterium RIFCSPLOWO2_01_FULL_40_42</name>
    <dbReference type="NCBI Taxonomy" id="1802066"/>
    <lineage>
        <taxon>Bacteria</taxon>
        <taxon>Candidatus Roizmaniibacteriota</taxon>
    </lineage>
</organism>
<sequence length="210" mass="23235">MTNNRLFTVFCIFLFLNVFAIDAWILNVGNVQDLKKLEVNKQPTSTKPITTSVQACPQSCITYIEEATAASPIPEVEAQAGGTQQASSQIREFFVPIGSGTNSSEDWEDVPGLQVIVDTAQYGKIKNAYFEAAVYVPSGNQIVHVRLYNATDKHPVWYSELAFPNANTSQQLTSDNITLDQGNKAYKVQMKTQLKIPASLNSSRIRILTQ</sequence>
<reference evidence="1 2" key="1">
    <citation type="journal article" date="2016" name="Nat. Commun.">
        <title>Thousands of microbial genomes shed light on interconnected biogeochemical processes in an aquifer system.</title>
        <authorList>
            <person name="Anantharaman K."/>
            <person name="Brown C.T."/>
            <person name="Hug L.A."/>
            <person name="Sharon I."/>
            <person name="Castelle C.J."/>
            <person name="Probst A.J."/>
            <person name="Thomas B.C."/>
            <person name="Singh A."/>
            <person name="Wilkins M.J."/>
            <person name="Karaoz U."/>
            <person name="Brodie E.L."/>
            <person name="Williams K.H."/>
            <person name="Hubbard S.S."/>
            <person name="Banfield J.F."/>
        </authorList>
    </citation>
    <scope>NUCLEOTIDE SEQUENCE [LARGE SCALE GENOMIC DNA]</scope>
</reference>
<accession>A0A1F7J613</accession>
<evidence type="ECO:0000313" key="2">
    <source>
        <dbReference type="Proteomes" id="UP000178558"/>
    </source>
</evidence>
<dbReference type="AlphaFoldDB" id="A0A1F7J613"/>